<evidence type="ECO:0000313" key="6">
    <source>
        <dbReference type="Proteomes" id="UP000675920"/>
    </source>
</evidence>
<keyword evidence="3" id="KW-0804">Transcription</keyword>
<reference evidence="7" key="1">
    <citation type="journal article" date="1995" name="J. Mol. Evol.">
        <title>Response regulators of bacterial signal transduction systems: selective domain shuffling during evolution.</title>
        <authorList>
            <person name="Pao G.M."/>
            <person name="Saier M.H. Jr."/>
        </authorList>
    </citation>
    <scope>NUCLEOTIDE SEQUENCE</scope>
</reference>
<dbReference type="Gene3D" id="3.40.50.2300">
    <property type="match status" value="1"/>
</dbReference>
<name>A0A8B6X1A9_9BURK</name>
<dbReference type="GO" id="GO:0005829">
    <property type="term" value="C:cytosol"/>
    <property type="evidence" value="ECO:0007669"/>
    <property type="project" value="TreeGrafter"/>
</dbReference>
<dbReference type="PROSITE" id="PS50110">
    <property type="entry name" value="RESPONSE_REGULATORY"/>
    <property type="match status" value="1"/>
</dbReference>
<dbReference type="PANTHER" id="PTHR48111:SF67">
    <property type="entry name" value="TRANSCRIPTIONAL REGULATORY PROTEIN TCTD"/>
    <property type="match status" value="1"/>
</dbReference>
<keyword evidence="4" id="KW-0597">Phosphoprotein</keyword>
<sequence>MTPSNSNDQPADDGERFFTTAEAAEQLGLSIGSVKLMVDRGELAAWKTAGGHRRISAQSLAAWRQRSARNAASAPGRMRILLVEDDAPTRRLFERKVAQWKFDVDLLAVGDGIEALMKLSQWQPDLLVTDLVMPHMDGFAMLRRLRAAREYDAVDLVVITGLDASAIAERGGLPADALLLYKPIAWDRLHGFIEARISARLRRL</sequence>
<evidence type="ECO:0000259" key="5">
    <source>
        <dbReference type="PROSITE" id="PS50110"/>
    </source>
</evidence>
<reference evidence="7" key="2">
    <citation type="submission" date="2025-08" db="UniProtKB">
        <authorList>
            <consortium name="RefSeq"/>
        </authorList>
    </citation>
    <scope>IDENTIFICATION</scope>
</reference>
<evidence type="ECO:0000313" key="7">
    <source>
        <dbReference type="RefSeq" id="WP_028310130.1"/>
    </source>
</evidence>
<protein>
    <submittedName>
        <fullName evidence="7">Response regulator</fullName>
    </submittedName>
</protein>
<dbReference type="SMART" id="SM00448">
    <property type="entry name" value="REC"/>
    <property type="match status" value="1"/>
</dbReference>
<evidence type="ECO:0000256" key="2">
    <source>
        <dbReference type="ARBA" id="ARBA00023125"/>
    </source>
</evidence>
<keyword evidence="6" id="KW-1185">Reference proteome</keyword>
<evidence type="ECO:0000256" key="1">
    <source>
        <dbReference type="ARBA" id="ARBA00023015"/>
    </source>
</evidence>
<evidence type="ECO:0000256" key="3">
    <source>
        <dbReference type="ARBA" id="ARBA00023163"/>
    </source>
</evidence>
<organism evidence="6 7">
    <name type="scientific">Derxia gummosa DSM 723</name>
    <dbReference type="NCBI Taxonomy" id="1121388"/>
    <lineage>
        <taxon>Bacteria</taxon>
        <taxon>Pseudomonadati</taxon>
        <taxon>Pseudomonadota</taxon>
        <taxon>Betaproteobacteria</taxon>
        <taxon>Burkholderiales</taxon>
        <taxon>Alcaligenaceae</taxon>
        <taxon>Derxia</taxon>
    </lineage>
</organism>
<dbReference type="InterPro" id="IPR001789">
    <property type="entry name" value="Sig_transdc_resp-reg_receiver"/>
</dbReference>
<dbReference type="InterPro" id="IPR009061">
    <property type="entry name" value="DNA-bd_dom_put_sf"/>
</dbReference>
<dbReference type="GO" id="GO:0000156">
    <property type="term" value="F:phosphorelay response regulator activity"/>
    <property type="evidence" value="ECO:0007669"/>
    <property type="project" value="TreeGrafter"/>
</dbReference>
<dbReference type="InterPro" id="IPR041657">
    <property type="entry name" value="HTH_17"/>
</dbReference>
<dbReference type="Proteomes" id="UP000675920">
    <property type="component" value="Unplaced"/>
</dbReference>
<dbReference type="GO" id="GO:0006355">
    <property type="term" value="P:regulation of DNA-templated transcription"/>
    <property type="evidence" value="ECO:0007669"/>
    <property type="project" value="TreeGrafter"/>
</dbReference>
<dbReference type="RefSeq" id="WP_028310130.1">
    <property type="nucleotide sequence ID" value="NZ_AXWS01000007.1"/>
</dbReference>
<dbReference type="AlphaFoldDB" id="A0A8B6X1A9"/>
<dbReference type="InterPro" id="IPR011006">
    <property type="entry name" value="CheY-like_superfamily"/>
</dbReference>
<proteinExistence type="predicted"/>
<dbReference type="InterPro" id="IPR039420">
    <property type="entry name" value="WalR-like"/>
</dbReference>
<feature type="domain" description="Response regulatory" evidence="5">
    <location>
        <begin position="79"/>
        <end position="197"/>
    </location>
</feature>
<dbReference type="PANTHER" id="PTHR48111">
    <property type="entry name" value="REGULATOR OF RPOS"/>
    <property type="match status" value="1"/>
</dbReference>
<feature type="modified residue" description="4-aspartylphosphate" evidence="4">
    <location>
        <position position="130"/>
    </location>
</feature>
<dbReference type="Gene3D" id="1.10.1660.10">
    <property type="match status" value="1"/>
</dbReference>
<dbReference type="NCBIfam" id="TIGR01764">
    <property type="entry name" value="excise"/>
    <property type="match status" value="1"/>
</dbReference>
<accession>A0A8B6X1A9</accession>
<dbReference type="InterPro" id="IPR010093">
    <property type="entry name" value="SinI_DNA-bd"/>
</dbReference>
<keyword evidence="1" id="KW-0805">Transcription regulation</keyword>
<dbReference type="SUPFAM" id="SSF52172">
    <property type="entry name" value="CheY-like"/>
    <property type="match status" value="1"/>
</dbReference>
<dbReference type="Pfam" id="PF12728">
    <property type="entry name" value="HTH_17"/>
    <property type="match status" value="1"/>
</dbReference>
<dbReference type="Pfam" id="PF00072">
    <property type="entry name" value="Response_reg"/>
    <property type="match status" value="1"/>
</dbReference>
<dbReference type="GO" id="GO:0032993">
    <property type="term" value="C:protein-DNA complex"/>
    <property type="evidence" value="ECO:0007669"/>
    <property type="project" value="TreeGrafter"/>
</dbReference>
<dbReference type="SUPFAM" id="SSF46955">
    <property type="entry name" value="Putative DNA-binding domain"/>
    <property type="match status" value="1"/>
</dbReference>
<keyword evidence="2" id="KW-0238">DNA-binding</keyword>
<dbReference type="GO" id="GO:0000976">
    <property type="term" value="F:transcription cis-regulatory region binding"/>
    <property type="evidence" value="ECO:0007669"/>
    <property type="project" value="TreeGrafter"/>
</dbReference>
<evidence type="ECO:0000256" key="4">
    <source>
        <dbReference type="PROSITE-ProRule" id="PRU00169"/>
    </source>
</evidence>